<gene>
    <name evidence="3" type="ORF">F971_00863</name>
</gene>
<dbReference type="PANTHER" id="PTHR30386">
    <property type="entry name" value="MEMBRANE FUSION SUBUNIT OF EMRAB-TOLC MULTIDRUG EFFLUX PUMP"/>
    <property type="match status" value="1"/>
</dbReference>
<organism evidence="3 4">
    <name type="scientific">Acinetobacter vivianii</name>
    <dbReference type="NCBI Taxonomy" id="1776742"/>
    <lineage>
        <taxon>Bacteria</taxon>
        <taxon>Pseudomonadati</taxon>
        <taxon>Pseudomonadota</taxon>
        <taxon>Gammaproteobacteria</taxon>
        <taxon>Moraxellales</taxon>
        <taxon>Moraxellaceae</taxon>
        <taxon>Acinetobacter</taxon>
    </lineage>
</organism>
<sequence length="417" mass="47636">MRDNIFREEVFDERKNKWIGEVILIRPLSFTFYSIFSLFVVFTIVVFFICGSYTKRSSVQGQLIPSSGLVKVYSTEVGVILKKNVNEGQNIKKGDILYEISLERIGTNGDIQDAISSQVKLRNLSLKNELVQVETLQKNEKLEIQNKINTYKIDLIKINGLIDGQKKRVDIAKNILSRYKSLLQNDYITFEQYQQKNDIFLEQDSKLQDIVRNKNSILSDLKQQEIMVNGLNAKQHQHLEQLKRDIVLTDQELTESQSKKNLIIKASSSGIATAVNVQEGQYINTSTILLSIIPENSKLIAELYIPSNMIGFIKVGDKVLFRYEAYPYQKFGHAEGRIISVSKASLLSSDLPNNSIITQEQKSIYIVKAKIDKQSIMAYGNQQQLQVGMIFEADILQETRSLYEWVFEPLISISGKL</sequence>
<dbReference type="Gene3D" id="2.40.30.170">
    <property type="match status" value="1"/>
</dbReference>
<dbReference type="Gene3D" id="2.40.50.100">
    <property type="match status" value="1"/>
</dbReference>
<name>N8V1Y5_9GAMM</name>
<evidence type="ECO:0000256" key="1">
    <source>
        <dbReference type="SAM" id="Phobius"/>
    </source>
</evidence>
<dbReference type="AlphaFoldDB" id="N8V1Y5"/>
<keyword evidence="1" id="KW-1133">Transmembrane helix</keyword>
<dbReference type="Pfam" id="PF26002">
    <property type="entry name" value="Beta-barrel_AprE"/>
    <property type="match status" value="1"/>
</dbReference>
<comment type="caution">
    <text evidence="3">The sequence shown here is derived from an EMBL/GenBank/DDBJ whole genome shotgun (WGS) entry which is preliminary data.</text>
</comment>
<dbReference type="RefSeq" id="WP_004775571.1">
    <property type="nucleotide sequence ID" value="NZ_KB849367.1"/>
</dbReference>
<feature type="transmembrane region" description="Helical" evidence="1">
    <location>
        <begin position="30"/>
        <end position="50"/>
    </location>
</feature>
<dbReference type="eggNOG" id="COG0845">
    <property type="taxonomic scope" value="Bacteria"/>
</dbReference>
<dbReference type="Proteomes" id="UP000013049">
    <property type="component" value="Unassembled WGS sequence"/>
</dbReference>
<keyword evidence="1" id="KW-0812">Transmembrane</keyword>
<dbReference type="HOGENOM" id="CLU_023976_4_2_6"/>
<dbReference type="InterPro" id="IPR058982">
    <property type="entry name" value="Beta-barrel_AprE"/>
</dbReference>
<evidence type="ECO:0000313" key="3">
    <source>
        <dbReference type="EMBL" id="ENU93605.1"/>
    </source>
</evidence>
<dbReference type="PATRIC" id="fig|1217712.3.peg.825"/>
<feature type="domain" description="AprE-like beta-barrel" evidence="2">
    <location>
        <begin position="299"/>
        <end position="396"/>
    </location>
</feature>
<dbReference type="InterPro" id="IPR050739">
    <property type="entry name" value="MFP"/>
</dbReference>
<dbReference type="EMBL" id="APPC01000012">
    <property type="protein sequence ID" value="ENU93605.1"/>
    <property type="molecule type" value="Genomic_DNA"/>
</dbReference>
<protein>
    <recommendedName>
        <fullName evidence="2">AprE-like beta-barrel domain-containing protein</fullName>
    </recommendedName>
</protein>
<evidence type="ECO:0000313" key="4">
    <source>
        <dbReference type="Proteomes" id="UP000013049"/>
    </source>
</evidence>
<evidence type="ECO:0000259" key="2">
    <source>
        <dbReference type="Pfam" id="PF26002"/>
    </source>
</evidence>
<keyword evidence="1" id="KW-0472">Membrane</keyword>
<accession>N8V1Y5</accession>
<reference evidence="3 4" key="1">
    <citation type="submission" date="2013-02" db="EMBL/GenBank/DDBJ databases">
        <title>The Genome Sequence of Acinetobacter sp. NIPH 758.</title>
        <authorList>
            <consortium name="The Broad Institute Genome Sequencing Platform"/>
            <consortium name="The Broad Institute Genome Sequencing Center for Infectious Disease"/>
            <person name="Cerqueira G."/>
            <person name="Feldgarden M."/>
            <person name="Courvalin P."/>
            <person name="Perichon B."/>
            <person name="Grillot-Courvalin C."/>
            <person name="Clermont D."/>
            <person name="Rocha E."/>
            <person name="Yoon E.-J."/>
            <person name="Nemec A."/>
            <person name="Walker B."/>
            <person name="Young S.K."/>
            <person name="Zeng Q."/>
            <person name="Gargeya S."/>
            <person name="Fitzgerald M."/>
            <person name="Haas B."/>
            <person name="Abouelleil A."/>
            <person name="Alvarado L."/>
            <person name="Arachchi H.M."/>
            <person name="Berlin A.M."/>
            <person name="Chapman S.B."/>
            <person name="Dewar J."/>
            <person name="Goldberg J."/>
            <person name="Griggs A."/>
            <person name="Gujja S."/>
            <person name="Hansen M."/>
            <person name="Howarth C."/>
            <person name="Imamovic A."/>
            <person name="Larimer J."/>
            <person name="McCowan C."/>
            <person name="Murphy C."/>
            <person name="Neiman D."/>
            <person name="Pearson M."/>
            <person name="Priest M."/>
            <person name="Roberts A."/>
            <person name="Saif S."/>
            <person name="Shea T."/>
            <person name="Sisk P."/>
            <person name="Sykes S."/>
            <person name="Wortman J."/>
            <person name="Nusbaum C."/>
            <person name="Birren B."/>
        </authorList>
    </citation>
    <scope>NUCLEOTIDE SEQUENCE [LARGE SCALE GENOMIC DNA]</scope>
    <source>
        <strain evidence="3 4">NIPH 758</strain>
    </source>
</reference>
<dbReference type="PANTHER" id="PTHR30386:SF28">
    <property type="entry name" value="EXPORTED PROTEIN"/>
    <property type="match status" value="1"/>
</dbReference>
<proteinExistence type="predicted"/>
<dbReference type="PRINTS" id="PR01490">
    <property type="entry name" value="RTXTOXIND"/>
</dbReference>